<evidence type="ECO:0000313" key="1">
    <source>
        <dbReference type="EMBL" id="GAG59685.1"/>
    </source>
</evidence>
<protein>
    <submittedName>
        <fullName evidence="1">Uncharacterized protein</fullName>
    </submittedName>
</protein>
<proteinExistence type="predicted"/>
<dbReference type="EMBL" id="BART01008900">
    <property type="protein sequence ID" value="GAG59685.1"/>
    <property type="molecule type" value="Genomic_DNA"/>
</dbReference>
<comment type="caution">
    <text evidence="1">The sequence shown here is derived from an EMBL/GenBank/DDBJ whole genome shotgun (WGS) entry which is preliminary data.</text>
</comment>
<accession>X0YTV9</accession>
<sequence>MGDFTREELQRIAGKATELIGGTQGLFWKRAYERLADAATTLDAFMARTEKK</sequence>
<organism evidence="1">
    <name type="scientific">marine sediment metagenome</name>
    <dbReference type="NCBI Taxonomy" id="412755"/>
    <lineage>
        <taxon>unclassified sequences</taxon>
        <taxon>metagenomes</taxon>
        <taxon>ecological metagenomes</taxon>
    </lineage>
</organism>
<dbReference type="AlphaFoldDB" id="X0YTV9"/>
<gene>
    <name evidence="1" type="ORF">S01H4_19888</name>
</gene>
<reference evidence="1" key="1">
    <citation type="journal article" date="2014" name="Front. Microbiol.">
        <title>High frequency of phylogenetically diverse reductive dehalogenase-homologous genes in deep subseafloor sedimentary metagenomes.</title>
        <authorList>
            <person name="Kawai M."/>
            <person name="Futagami T."/>
            <person name="Toyoda A."/>
            <person name="Takaki Y."/>
            <person name="Nishi S."/>
            <person name="Hori S."/>
            <person name="Arai W."/>
            <person name="Tsubouchi T."/>
            <person name="Morono Y."/>
            <person name="Uchiyama I."/>
            <person name="Ito T."/>
            <person name="Fujiyama A."/>
            <person name="Inagaki F."/>
            <person name="Takami H."/>
        </authorList>
    </citation>
    <scope>NUCLEOTIDE SEQUENCE</scope>
    <source>
        <strain evidence="1">Expedition CK06-06</strain>
    </source>
</reference>
<name>X0YTV9_9ZZZZ</name>